<evidence type="ECO:0000313" key="7">
    <source>
        <dbReference type="Proteomes" id="UP000094936"/>
    </source>
</evidence>
<dbReference type="EMBL" id="LYBM01000015">
    <property type="protein sequence ID" value="ODA33486.1"/>
    <property type="molecule type" value="Genomic_DNA"/>
</dbReference>
<keyword evidence="2" id="KW-0805">Transcription regulation</keyword>
<dbReference type="InterPro" id="IPR036390">
    <property type="entry name" value="WH_DNA-bd_sf"/>
</dbReference>
<accession>A0A1C3EJS8</accession>
<comment type="similarity">
    <text evidence="1">Belongs to the LysR transcriptional regulatory family.</text>
</comment>
<evidence type="ECO:0000256" key="4">
    <source>
        <dbReference type="ARBA" id="ARBA00023163"/>
    </source>
</evidence>
<dbReference type="GO" id="GO:0003700">
    <property type="term" value="F:DNA-binding transcription factor activity"/>
    <property type="evidence" value="ECO:0007669"/>
    <property type="project" value="InterPro"/>
</dbReference>
<evidence type="ECO:0000313" key="6">
    <source>
        <dbReference type="EMBL" id="ODA33486.1"/>
    </source>
</evidence>
<dbReference type="Proteomes" id="UP000094936">
    <property type="component" value="Unassembled WGS sequence"/>
</dbReference>
<keyword evidence="7" id="KW-1185">Reference proteome</keyword>
<reference evidence="6 7" key="1">
    <citation type="submission" date="2016-05" db="EMBL/GenBank/DDBJ databases">
        <title>Genomic Taxonomy of the Vibrionaceae.</title>
        <authorList>
            <person name="Gomez-Gil B."/>
            <person name="Enciso-Ibarra J."/>
        </authorList>
    </citation>
    <scope>NUCLEOTIDE SEQUENCE [LARGE SCALE GENOMIC DNA]</scope>
    <source>
        <strain evidence="6 7">CAIM 1920</strain>
    </source>
</reference>
<dbReference type="Gene3D" id="1.10.10.10">
    <property type="entry name" value="Winged helix-like DNA-binding domain superfamily/Winged helix DNA-binding domain"/>
    <property type="match status" value="1"/>
</dbReference>
<dbReference type="Pfam" id="PF03466">
    <property type="entry name" value="LysR_substrate"/>
    <property type="match status" value="1"/>
</dbReference>
<protein>
    <submittedName>
        <fullName evidence="6">LysR family transcriptional regulator</fullName>
    </submittedName>
</protein>
<dbReference type="PANTHER" id="PTHR30537">
    <property type="entry name" value="HTH-TYPE TRANSCRIPTIONAL REGULATOR"/>
    <property type="match status" value="1"/>
</dbReference>
<evidence type="ECO:0000259" key="5">
    <source>
        <dbReference type="PROSITE" id="PS50931"/>
    </source>
</evidence>
<dbReference type="InterPro" id="IPR000847">
    <property type="entry name" value="LysR_HTH_N"/>
</dbReference>
<keyword evidence="4" id="KW-0804">Transcription</keyword>
<evidence type="ECO:0000256" key="1">
    <source>
        <dbReference type="ARBA" id="ARBA00009437"/>
    </source>
</evidence>
<dbReference type="InterPro" id="IPR036388">
    <property type="entry name" value="WH-like_DNA-bd_sf"/>
</dbReference>
<dbReference type="SUPFAM" id="SSF53850">
    <property type="entry name" value="Periplasmic binding protein-like II"/>
    <property type="match status" value="1"/>
</dbReference>
<dbReference type="GO" id="GO:0006351">
    <property type="term" value="P:DNA-templated transcription"/>
    <property type="evidence" value="ECO:0007669"/>
    <property type="project" value="TreeGrafter"/>
</dbReference>
<name>A0A1C3EJS8_9GAMM</name>
<dbReference type="PROSITE" id="PS50931">
    <property type="entry name" value="HTH_LYSR"/>
    <property type="match status" value="1"/>
</dbReference>
<feature type="domain" description="HTH lysR-type" evidence="5">
    <location>
        <begin position="1"/>
        <end position="63"/>
    </location>
</feature>
<dbReference type="STRING" id="1080227.A8L45_09730"/>
<comment type="caution">
    <text evidence="6">The sequence shown here is derived from an EMBL/GenBank/DDBJ whole genome shotgun (WGS) entry which is preliminary data.</text>
</comment>
<evidence type="ECO:0000256" key="2">
    <source>
        <dbReference type="ARBA" id="ARBA00023015"/>
    </source>
</evidence>
<dbReference type="OrthoDB" id="5526340at2"/>
<keyword evidence="3" id="KW-0238">DNA-binding</keyword>
<dbReference type="RefSeq" id="WP_068901702.1">
    <property type="nucleotide sequence ID" value="NZ_JBHUIF010000009.1"/>
</dbReference>
<gene>
    <name evidence="6" type="ORF">A8L45_09730</name>
</gene>
<dbReference type="PANTHER" id="PTHR30537:SF26">
    <property type="entry name" value="GLYCINE CLEAVAGE SYSTEM TRANSCRIPTIONAL ACTIVATOR"/>
    <property type="match status" value="1"/>
</dbReference>
<dbReference type="InterPro" id="IPR005119">
    <property type="entry name" value="LysR_subst-bd"/>
</dbReference>
<proteinExistence type="inferred from homology"/>
<dbReference type="Gene3D" id="3.40.190.10">
    <property type="entry name" value="Periplasmic binding protein-like II"/>
    <property type="match status" value="2"/>
</dbReference>
<dbReference type="SUPFAM" id="SSF46785">
    <property type="entry name" value="Winged helix' DNA-binding domain"/>
    <property type="match status" value="1"/>
</dbReference>
<evidence type="ECO:0000256" key="3">
    <source>
        <dbReference type="ARBA" id="ARBA00023125"/>
    </source>
</evidence>
<dbReference type="PRINTS" id="PR00039">
    <property type="entry name" value="HTHLYSR"/>
</dbReference>
<sequence length="326" mass="36862">MDKNLRHLAALRYFEAAGRKKSYSAAALELNVTQAAVSQQIRALEANLDVKLFFRHGREMRLTSPGQKLFESTTRGFNEILSGFSMLQCEPLEGVLTINAPPAFASLWLMPRLWQFTHYFPSISLRVHADRKNIDLLHDEADMAIRQGVIEKGDIEDGIACEPLYSEAVFPLCSPSLAASMKFTDPAQVLDCLLVHGVNSRSFIWSQWFEKAGVNWRDKELQFLEVPAFDMALNAVTTGHGMCLATESLSRELINRGLLVRPFDIELLPGVQYSLLYQKVSPRRQRIQVFSDWLKGQITDQKTNNPKLTLPENQFNGSVQSNNEMV</sequence>
<dbReference type="CDD" id="cd08432">
    <property type="entry name" value="PBP2_GcdR_TrpI_HvrB_AmpR_like"/>
    <property type="match status" value="1"/>
</dbReference>
<dbReference type="GO" id="GO:0043565">
    <property type="term" value="F:sequence-specific DNA binding"/>
    <property type="evidence" value="ECO:0007669"/>
    <property type="project" value="TreeGrafter"/>
</dbReference>
<dbReference type="Pfam" id="PF00126">
    <property type="entry name" value="HTH_1"/>
    <property type="match status" value="1"/>
</dbReference>
<dbReference type="InterPro" id="IPR058163">
    <property type="entry name" value="LysR-type_TF_proteobact-type"/>
</dbReference>
<dbReference type="AlphaFoldDB" id="A0A1C3EJS8"/>
<organism evidence="6 7">
    <name type="scientific">Veronia pacifica</name>
    <dbReference type="NCBI Taxonomy" id="1080227"/>
    <lineage>
        <taxon>Bacteria</taxon>
        <taxon>Pseudomonadati</taxon>
        <taxon>Pseudomonadota</taxon>
        <taxon>Gammaproteobacteria</taxon>
        <taxon>Vibrionales</taxon>
        <taxon>Vibrionaceae</taxon>
        <taxon>Veronia</taxon>
    </lineage>
</organism>